<sequence length="219" mass="23067">MMFAAEGLLFDLDGTLIDSTPVTEECWRAWAREFGVGEERLWAAHAHGRPSADIVAELLPEDLRKEGQERIERLEVERADGVVALPGAHALLESLPRERWAVVTSCTRALARARMAPLEVEPPLMVTADDISRGKPDPEPYELGARLLGAPAGACVALEDAPAGLASARAAGARTIALLTSHHATELQADAVVANLASVSVEPGAGGSLVLSALAEDAD</sequence>
<dbReference type="PANTHER" id="PTHR43481">
    <property type="entry name" value="FRUCTOSE-1-PHOSPHATE PHOSPHATASE"/>
    <property type="match status" value="1"/>
</dbReference>
<gene>
    <name evidence="1" type="ORF">HDA32_002503</name>
</gene>
<dbReference type="Gene3D" id="3.40.50.1000">
    <property type="entry name" value="HAD superfamily/HAD-like"/>
    <property type="match status" value="1"/>
</dbReference>
<protein>
    <submittedName>
        <fullName evidence="1">Sugar-phosphatase</fullName>
        <ecNumber evidence="1">3.1.3.23</ecNumber>
    </submittedName>
</protein>
<dbReference type="InterPro" id="IPR051806">
    <property type="entry name" value="HAD-like_SPP"/>
</dbReference>
<dbReference type="GO" id="GO:0050308">
    <property type="term" value="F:sugar-phosphatase activity"/>
    <property type="evidence" value="ECO:0007669"/>
    <property type="project" value="UniProtKB-EC"/>
</dbReference>
<reference evidence="1 2" key="1">
    <citation type="submission" date="2020-07" db="EMBL/GenBank/DDBJ databases">
        <title>Sequencing the genomes of 1000 actinobacteria strains.</title>
        <authorList>
            <person name="Klenk H.-P."/>
        </authorList>
    </citation>
    <scope>NUCLEOTIDE SEQUENCE [LARGE SCALE GENOMIC DNA]</scope>
    <source>
        <strain evidence="1 2">CXB654</strain>
    </source>
</reference>
<dbReference type="NCBIfam" id="TIGR01549">
    <property type="entry name" value="HAD-SF-IA-v1"/>
    <property type="match status" value="1"/>
</dbReference>
<evidence type="ECO:0000313" key="1">
    <source>
        <dbReference type="EMBL" id="NYE47383.1"/>
    </source>
</evidence>
<dbReference type="InterPro" id="IPR006439">
    <property type="entry name" value="HAD-SF_hydro_IA"/>
</dbReference>
<dbReference type="PANTHER" id="PTHR43481:SF4">
    <property type="entry name" value="GLYCEROL-1-PHOSPHATE PHOSPHOHYDROLASE 1-RELATED"/>
    <property type="match status" value="1"/>
</dbReference>
<evidence type="ECO:0000313" key="2">
    <source>
        <dbReference type="Proteomes" id="UP000589036"/>
    </source>
</evidence>
<dbReference type="Proteomes" id="UP000589036">
    <property type="component" value="Unassembled WGS sequence"/>
</dbReference>
<name>A0A852TX20_9ACTN</name>
<dbReference type="Pfam" id="PF00702">
    <property type="entry name" value="Hydrolase"/>
    <property type="match status" value="1"/>
</dbReference>
<dbReference type="InterPro" id="IPR023214">
    <property type="entry name" value="HAD_sf"/>
</dbReference>
<keyword evidence="1" id="KW-0378">Hydrolase</keyword>
<dbReference type="AlphaFoldDB" id="A0A852TX20"/>
<dbReference type="NCBIfam" id="TIGR01509">
    <property type="entry name" value="HAD-SF-IA-v3"/>
    <property type="match status" value="1"/>
</dbReference>
<accession>A0A852TX20</accession>
<dbReference type="EC" id="3.1.3.23" evidence="1"/>
<dbReference type="SUPFAM" id="SSF56784">
    <property type="entry name" value="HAD-like"/>
    <property type="match status" value="1"/>
</dbReference>
<dbReference type="EMBL" id="JACCCC010000001">
    <property type="protein sequence ID" value="NYE47383.1"/>
    <property type="molecule type" value="Genomic_DNA"/>
</dbReference>
<dbReference type="SFLD" id="SFLDS00003">
    <property type="entry name" value="Haloacid_Dehalogenase"/>
    <property type="match status" value="1"/>
</dbReference>
<dbReference type="InterPro" id="IPR023198">
    <property type="entry name" value="PGP-like_dom2"/>
</dbReference>
<dbReference type="Gene3D" id="1.10.150.240">
    <property type="entry name" value="Putative phosphatase, domain 2"/>
    <property type="match status" value="1"/>
</dbReference>
<dbReference type="InterPro" id="IPR036412">
    <property type="entry name" value="HAD-like_sf"/>
</dbReference>
<keyword evidence="2" id="KW-1185">Reference proteome</keyword>
<proteinExistence type="predicted"/>
<organism evidence="1 2">
    <name type="scientific">Spinactinospora alkalitolerans</name>
    <dbReference type="NCBI Taxonomy" id="687207"/>
    <lineage>
        <taxon>Bacteria</taxon>
        <taxon>Bacillati</taxon>
        <taxon>Actinomycetota</taxon>
        <taxon>Actinomycetes</taxon>
        <taxon>Streptosporangiales</taxon>
        <taxon>Nocardiopsidaceae</taxon>
        <taxon>Spinactinospora</taxon>
    </lineage>
</organism>
<comment type="caution">
    <text evidence="1">The sequence shown here is derived from an EMBL/GenBank/DDBJ whole genome shotgun (WGS) entry which is preliminary data.</text>
</comment>
<dbReference type="SFLD" id="SFLDG01129">
    <property type="entry name" value="C1.5:_HAD__Beta-PGM__Phosphata"/>
    <property type="match status" value="1"/>
</dbReference>